<evidence type="ECO:0000256" key="12">
    <source>
        <dbReference type="ARBA" id="ARBA00034617"/>
    </source>
</evidence>
<dbReference type="GO" id="GO:0051321">
    <property type="term" value="P:meiotic cell cycle"/>
    <property type="evidence" value="ECO:0007669"/>
    <property type="project" value="UniProtKB-KW"/>
</dbReference>
<dbReference type="NCBIfam" id="TIGR00803">
    <property type="entry name" value="nst"/>
    <property type="match status" value="2"/>
</dbReference>
<dbReference type="PROSITE" id="PS51194">
    <property type="entry name" value="HELICASE_CTER"/>
    <property type="match status" value="1"/>
</dbReference>
<evidence type="ECO:0000259" key="18">
    <source>
        <dbReference type="PROSITE" id="PS51194"/>
    </source>
</evidence>
<feature type="region of interest" description="Disordered" evidence="15">
    <location>
        <begin position="507"/>
        <end position="545"/>
    </location>
</feature>
<dbReference type="InterPro" id="IPR036388">
    <property type="entry name" value="WH-like_DNA-bd_sf"/>
</dbReference>
<dbReference type="Pfam" id="PF04142">
    <property type="entry name" value="Nuc_sug_transp"/>
    <property type="match status" value="1"/>
</dbReference>
<dbReference type="Proteomes" id="UP001056012">
    <property type="component" value="Chromosome 7"/>
</dbReference>
<dbReference type="FunFam" id="1.10.10.10:FF:000012">
    <property type="entry name" value="U5 small nuclear ribonucleoprotein helicase"/>
    <property type="match status" value="1"/>
</dbReference>
<evidence type="ECO:0000256" key="6">
    <source>
        <dbReference type="ARBA" id="ARBA00022806"/>
    </source>
</evidence>
<organism evidence="19 20">
    <name type="scientific">Curvularia clavata</name>
    <dbReference type="NCBI Taxonomy" id="95742"/>
    <lineage>
        <taxon>Eukaryota</taxon>
        <taxon>Fungi</taxon>
        <taxon>Dikarya</taxon>
        <taxon>Ascomycota</taxon>
        <taxon>Pezizomycotina</taxon>
        <taxon>Dothideomycetes</taxon>
        <taxon>Pleosporomycetidae</taxon>
        <taxon>Pleosporales</taxon>
        <taxon>Pleosporineae</taxon>
        <taxon>Pleosporaceae</taxon>
        <taxon>Curvularia</taxon>
    </lineage>
</organism>
<dbReference type="SUPFAM" id="SSF52540">
    <property type="entry name" value="P-loop containing nucleoside triphosphate hydrolases"/>
    <property type="match status" value="1"/>
</dbReference>
<feature type="domain" description="Helicase C-terminal" evidence="18">
    <location>
        <begin position="870"/>
        <end position="1058"/>
    </location>
</feature>
<dbReference type="InterPro" id="IPR014001">
    <property type="entry name" value="Helicase_ATP-bd"/>
</dbReference>
<dbReference type="Pfam" id="PF02889">
    <property type="entry name" value="Sec63"/>
    <property type="match status" value="1"/>
</dbReference>
<feature type="region of interest" description="Disordered" evidence="15">
    <location>
        <begin position="1451"/>
        <end position="1499"/>
    </location>
</feature>
<dbReference type="VEuPathDB" id="FungiDB:yc1106_08974"/>
<dbReference type="InterPro" id="IPR004179">
    <property type="entry name" value="Sec63-dom"/>
</dbReference>
<dbReference type="Pfam" id="PF00271">
    <property type="entry name" value="Helicase_C"/>
    <property type="match status" value="1"/>
</dbReference>
<dbReference type="Pfam" id="PF23445">
    <property type="entry name" value="WHD_SNRNP200"/>
    <property type="match status" value="1"/>
</dbReference>
<dbReference type="GO" id="GO:0016787">
    <property type="term" value="F:hydrolase activity"/>
    <property type="evidence" value="ECO:0007669"/>
    <property type="project" value="UniProtKB-KW"/>
</dbReference>
<feature type="region of interest" description="Disordered" evidence="15">
    <location>
        <begin position="1535"/>
        <end position="1587"/>
    </location>
</feature>
<keyword evidence="9 16" id="KW-0472">Membrane</keyword>
<accession>A0A9Q9DX87</accession>
<dbReference type="EMBL" id="CP089280">
    <property type="protein sequence ID" value="USP81700.1"/>
    <property type="molecule type" value="Genomic_DNA"/>
</dbReference>
<evidence type="ECO:0000256" key="15">
    <source>
        <dbReference type="SAM" id="MobiDB-lite"/>
    </source>
</evidence>
<dbReference type="PANTHER" id="PTHR47835:SF3">
    <property type="entry name" value="HELICASE FOR MEIOSIS 1"/>
    <property type="match status" value="1"/>
</dbReference>
<feature type="transmembrane region" description="Helical" evidence="16">
    <location>
        <begin position="268"/>
        <end position="288"/>
    </location>
</feature>
<dbReference type="GO" id="GO:0003676">
    <property type="term" value="F:nucleic acid binding"/>
    <property type="evidence" value="ECO:0007669"/>
    <property type="project" value="InterPro"/>
</dbReference>
<evidence type="ECO:0000256" key="2">
    <source>
        <dbReference type="ARBA" id="ARBA00010140"/>
    </source>
</evidence>
<keyword evidence="7" id="KW-0067">ATP-binding</keyword>
<dbReference type="OrthoDB" id="5575at2759"/>
<keyword evidence="11" id="KW-0469">Meiosis</keyword>
<keyword evidence="6 19" id="KW-0347">Helicase</keyword>
<dbReference type="InterPro" id="IPR036390">
    <property type="entry name" value="WH_DNA-bd_sf"/>
</dbReference>
<feature type="transmembrane region" description="Helical" evidence="16">
    <location>
        <begin position="194"/>
        <end position="215"/>
    </location>
</feature>
<dbReference type="FunFam" id="1.10.3380.10:FF:000012">
    <property type="entry name" value="DEAD/DEAH box DNA helicase"/>
    <property type="match status" value="1"/>
</dbReference>
<dbReference type="SUPFAM" id="SSF158702">
    <property type="entry name" value="Sec63 N-terminal domain-like"/>
    <property type="match status" value="1"/>
</dbReference>
<dbReference type="PROSITE" id="PS51192">
    <property type="entry name" value="HELICASE_ATP_BIND_1"/>
    <property type="match status" value="1"/>
</dbReference>
<reference evidence="19" key="1">
    <citation type="submission" date="2021-12" db="EMBL/GenBank/DDBJ databases">
        <title>Curvularia clavata genome.</title>
        <authorList>
            <person name="Cao Y."/>
        </authorList>
    </citation>
    <scope>NUCLEOTIDE SEQUENCE</scope>
    <source>
        <strain evidence="19">Yc1106</strain>
    </source>
</reference>
<dbReference type="InterPro" id="IPR001650">
    <property type="entry name" value="Helicase_C-like"/>
</dbReference>
<evidence type="ECO:0000256" key="4">
    <source>
        <dbReference type="ARBA" id="ARBA00022741"/>
    </source>
</evidence>
<dbReference type="GO" id="GO:0015165">
    <property type="term" value="F:pyrimidine nucleotide-sugar transmembrane transporter activity"/>
    <property type="evidence" value="ECO:0007669"/>
    <property type="project" value="InterPro"/>
</dbReference>
<evidence type="ECO:0000313" key="19">
    <source>
        <dbReference type="EMBL" id="USP81700.1"/>
    </source>
</evidence>
<dbReference type="PANTHER" id="PTHR47835">
    <property type="entry name" value="HFM1, ATP DEPENDENT DNA HELICASE HOMOLOG"/>
    <property type="match status" value="1"/>
</dbReference>
<name>A0A9Q9DX87_CURCL</name>
<feature type="domain" description="Helicase ATP-binding" evidence="17">
    <location>
        <begin position="655"/>
        <end position="829"/>
    </location>
</feature>
<feature type="compositionally biased region" description="Basic and acidic residues" evidence="15">
    <location>
        <begin position="1612"/>
        <end position="1629"/>
    </location>
</feature>
<keyword evidence="20" id="KW-1185">Reference proteome</keyword>
<comment type="subcellular location">
    <subcellularLocation>
        <location evidence="1">Membrane</location>
        <topology evidence="1">Multi-pass membrane protein</topology>
    </subcellularLocation>
</comment>
<dbReference type="GO" id="GO:0000139">
    <property type="term" value="C:Golgi membrane"/>
    <property type="evidence" value="ECO:0007669"/>
    <property type="project" value="InterPro"/>
</dbReference>
<evidence type="ECO:0000256" key="13">
    <source>
        <dbReference type="ARBA" id="ARBA00034808"/>
    </source>
</evidence>
<evidence type="ECO:0000256" key="10">
    <source>
        <dbReference type="ARBA" id="ARBA00023235"/>
    </source>
</evidence>
<evidence type="ECO:0000256" key="11">
    <source>
        <dbReference type="ARBA" id="ARBA00023254"/>
    </source>
</evidence>
<feature type="transmembrane region" description="Helical" evidence="16">
    <location>
        <begin position="117"/>
        <end position="136"/>
    </location>
</feature>
<comment type="catalytic activity">
    <reaction evidence="14">
        <text>ATP + H2O = ADP + phosphate + H(+)</text>
        <dbReference type="Rhea" id="RHEA:13065"/>
        <dbReference type="ChEBI" id="CHEBI:15377"/>
        <dbReference type="ChEBI" id="CHEBI:15378"/>
        <dbReference type="ChEBI" id="CHEBI:30616"/>
        <dbReference type="ChEBI" id="CHEBI:43474"/>
        <dbReference type="ChEBI" id="CHEBI:456216"/>
        <dbReference type="EC" id="5.6.2.4"/>
    </reaction>
</comment>
<dbReference type="SMART" id="SM00490">
    <property type="entry name" value="HELICc"/>
    <property type="match status" value="1"/>
</dbReference>
<keyword evidence="10" id="KW-0413">Isomerase</keyword>
<dbReference type="InterPro" id="IPR057842">
    <property type="entry name" value="WH_MER3"/>
</dbReference>
<comment type="similarity">
    <text evidence="2">Belongs to the helicase family. SKI2 subfamily.</text>
</comment>
<protein>
    <recommendedName>
        <fullName evidence="13">DNA 3'-5' helicase</fullName>
        <ecNumber evidence="13">5.6.2.4</ecNumber>
    </recommendedName>
</protein>
<evidence type="ECO:0000256" key="7">
    <source>
        <dbReference type="ARBA" id="ARBA00022840"/>
    </source>
</evidence>
<dbReference type="Gene3D" id="1.10.150.20">
    <property type="entry name" value="5' to 3' exonuclease, C-terminal subdomain"/>
    <property type="match status" value="1"/>
</dbReference>
<feature type="compositionally biased region" description="Polar residues" evidence="15">
    <location>
        <begin position="471"/>
        <end position="484"/>
    </location>
</feature>
<dbReference type="InterPro" id="IPR052247">
    <property type="entry name" value="Meiotic_Crossover_Helicase"/>
</dbReference>
<evidence type="ECO:0000256" key="5">
    <source>
        <dbReference type="ARBA" id="ARBA00022801"/>
    </source>
</evidence>
<dbReference type="GO" id="GO:0005524">
    <property type="term" value="F:ATP binding"/>
    <property type="evidence" value="ECO:0007669"/>
    <property type="project" value="UniProtKB-KW"/>
</dbReference>
<keyword evidence="3 16" id="KW-0812">Transmembrane</keyword>
<dbReference type="SUPFAM" id="SSF46785">
    <property type="entry name" value="Winged helix' DNA-binding domain"/>
    <property type="match status" value="1"/>
</dbReference>
<evidence type="ECO:0000256" key="14">
    <source>
        <dbReference type="ARBA" id="ARBA00048988"/>
    </source>
</evidence>
<dbReference type="InterPro" id="IPR007271">
    <property type="entry name" value="Nuc_sug_transpt"/>
</dbReference>
<dbReference type="Pfam" id="PF00270">
    <property type="entry name" value="DEAD"/>
    <property type="match status" value="1"/>
</dbReference>
<keyword evidence="4" id="KW-0547">Nucleotide-binding</keyword>
<feature type="transmembrane region" description="Helical" evidence="16">
    <location>
        <begin position="227"/>
        <end position="248"/>
    </location>
</feature>
<dbReference type="SUPFAM" id="SSF103481">
    <property type="entry name" value="Multidrug resistance efflux transporter EmrE"/>
    <property type="match status" value="1"/>
</dbReference>
<dbReference type="SMART" id="SM00973">
    <property type="entry name" value="Sec63"/>
    <property type="match status" value="1"/>
</dbReference>
<comment type="catalytic activity">
    <reaction evidence="12">
        <text>Couples ATP hydrolysis with the unwinding of duplex DNA by translocating in the 3'-5' direction.</text>
        <dbReference type="EC" id="5.6.2.4"/>
    </reaction>
</comment>
<dbReference type="InterPro" id="IPR027417">
    <property type="entry name" value="P-loop_NTPase"/>
</dbReference>
<dbReference type="CDD" id="cd18795">
    <property type="entry name" value="SF2_C_Ski2"/>
    <property type="match status" value="1"/>
</dbReference>
<feature type="compositionally biased region" description="Low complexity" evidence="15">
    <location>
        <begin position="515"/>
        <end position="525"/>
    </location>
</feature>
<dbReference type="EC" id="5.6.2.4" evidence="13"/>
<keyword evidence="5" id="KW-0378">Hydrolase</keyword>
<dbReference type="Gene3D" id="1.10.10.10">
    <property type="entry name" value="Winged helix-like DNA-binding domain superfamily/Winged helix DNA-binding domain"/>
    <property type="match status" value="1"/>
</dbReference>
<evidence type="ECO:0000256" key="8">
    <source>
        <dbReference type="ARBA" id="ARBA00022989"/>
    </source>
</evidence>
<evidence type="ECO:0000256" key="3">
    <source>
        <dbReference type="ARBA" id="ARBA00022692"/>
    </source>
</evidence>
<evidence type="ECO:0000256" key="9">
    <source>
        <dbReference type="ARBA" id="ARBA00023136"/>
    </source>
</evidence>
<evidence type="ECO:0000256" key="16">
    <source>
        <dbReference type="SAM" id="Phobius"/>
    </source>
</evidence>
<dbReference type="SMART" id="SM00487">
    <property type="entry name" value="DEXDc"/>
    <property type="match status" value="1"/>
</dbReference>
<proteinExistence type="inferred from homology"/>
<keyword evidence="8 16" id="KW-1133">Transmembrane helix</keyword>
<evidence type="ECO:0000256" key="1">
    <source>
        <dbReference type="ARBA" id="ARBA00004141"/>
    </source>
</evidence>
<feature type="region of interest" description="Disordered" evidence="15">
    <location>
        <begin position="1612"/>
        <end position="1641"/>
    </location>
</feature>
<dbReference type="GO" id="GO:0043138">
    <property type="term" value="F:3'-5' DNA helicase activity"/>
    <property type="evidence" value="ECO:0007669"/>
    <property type="project" value="UniProtKB-EC"/>
</dbReference>
<dbReference type="Gene3D" id="3.40.50.300">
    <property type="entry name" value="P-loop containing nucleotide triphosphate hydrolases"/>
    <property type="match status" value="2"/>
</dbReference>
<dbReference type="InterPro" id="IPR037185">
    <property type="entry name" value="EmrE-like"/>
</dbReference>
<evidence type="ECO:0000313" key="20">
    <source>
        <dbReference type="Proteomes" id="UP001056012"/>
    </source>
</evidence>
<feature type="compositionally biased region" description="Polar residues" evidence="15">
    <location>
        <begin position="1456"/>
        <end position="1474"/>
    </location>
</feature>
<feature type="transmembrane region" description="Helical" evidence="16">
    <location>
        <begin position="295"/>
        <end position="312"/>
    </location>
</feature>
<evidence type="ECO:0000259" key="17">
    <source>
        <dbReference type="PROSITE" id="PS51192"/>
    </source>
</evidence>
<dbReference type="InterPro" id="IPR011545">
    <property type="entry name" value="DEAD/DEAH_box_helicase_dom"/>
</dbReference>
<feature type="region of interest" description="Disordered" evidence="15">
    <location>
        <begin position="471"/>
        <end position="491"/>
    </location>
</feature>
<dbReference type="Gene3D" id="1.10.3380.10">
    <property type="entry name" value="Sec63 N-terminal domain-like domain"/>
    <property type="match status" value="1"/>
</dbReference>
<sequence length="1874" mass="208572">MPLAGGQRYHTSTSVFLNEVIKLTISLTMALYEMSKTLPSNTTIATLSHTLTTAIFTNESWKLAIPAVIYTIQNNLQYLAVSNLDAATFQVTYQLKILTTAIFSVLLLGRSLSARKWLSLLLLVVGVSIIQVPQAISQPEVPGSQSTPWTKTLEQLHGLGNNVAARMAKRSGSYEGIHADRAAQVPHMNKRVGLLAVLISCALSGLAGVLFEKILKDSTSAKTTTLWVRNCQLSFWSLFPSLFLGVIWKDGEIIAKTGFFAGYNWVVWTAIGFQAAGGVIVALVINYADNIAKNFATSISILLSCIASVYFFDFKVTRSFFLGTSIVLFATYLYTKPERGMQQSTVKIANFEKTTVERSYDDRGYDAVPSNPSSSRYESRYDILQPQFKQPARPVAHRDRYRTIRYDDPMYDTVEDAGADDLDSQLDSFDNRLPQELHPARQHQVPQSKGRLSFAPGPSAFCSNDILAHTQPSNVTRGSHSNGHQGDHRSHLEQDMNSQFNCFAHHPGQHQELTSDPPMDSSSSPAYKANQRRMEQAALGASQCGSRAKLSRNGLQYDTELQHYGHRQPCRQAVSLESQERNYHQVPTMTQKMDKASLCNGQQTPRELRTDDMSELNAPPMCQGIRLVPVATLPDCLRTVFPYPTFNAVQSKCFDKIFRSDDNFVLAAPTGSGKTVILELAICRVLVTNATGQYKIVYQAPTKALCSERQRDWKAKFEKIGLKCAELTGDSDASDLRQVQSANIIITTPEKWDSMTRKWKDHEKLMRLIKVFLIDEVHILKEDRGATLEAVVSRMKSIGTNVRFVALSATVPNFKDIARWLGRSSFKSDIPALNESFGEEFRPVKLRKYVCGYAFHDNNDFKFEKFLDTRIPDVIASYSERKPIMVFCATRKSTASTAKLIASWWASNTGSDRFWVAPSKSIPVLNKELRETVASGVAFHHAGLDADDRIQIESNFIAGEISVICCTSTLAIGVNLPCHLVIIKNTVVWSTAGLQEYSDLEMMQMLGRAGRPQFDNTAVAVIMTRQAKVRHYESMVTGREIIESKLHLNLVDHMNAEIGLGTIRDLPSTRKWLKGTFLFVRLQQNPEYYKLEGDTAGQSIEEQVDDICFRDINLLRESNLVSGQEFFKCTEFGHAMSRYYVCFETMKLFMELQPKSPPSEILSVIVQAKEYSNIRFRQGEKSLYKALNKSPSIRWPFPVNLDLPAQKISLIIQSVLGSADISWEGELAKHKTQYTTDTMIVFKNLGSLIRCIIDCQIVLGDAVTIHSALMLERSFGARAWDDSPLQMKQIETLGVVSVRKLVNAGIKSIEDLEACEPQRIEALIGRNPPYGLKILKNIKDFPKLRVSLQAQTSTIMKIPEGVKIQIKADVGFMNERPPHEFNKKIIYVCLLLETSDGRKSHFARISGSKLGTGQTITVPVLLTSPDQSINCHVMCDGIAGSMRSATVRPQIPSWMHPSSRNTTLDTSAPNQSNMSKRRIENIKATRKPTTSSDDFGDGDLDDDALVEAADVELEFNPIESYDDPLATITASNTAKTIPNKGKGTVNSRSLTKQPEAVVENTTQGPVQLPNGKWRQPNAPPPKNKEIQTRIQLTATKRKSLAEIEELDLTQQDKRQKVDQVEKDPKDRYKQQSATKGKDQICGFGSSAHSKSSHCYPQQRSARSSSVGLFVAERPLDSSDYGSIPFHEGLDSPQQCSSSLGLYNSQPHDEDFMDCEPITAGASPRSDTFGDDDSLLGDAMIGLADSYNLQANNESETNTMQGIKKGLGCGNKESLNEAREWMNKNATNFTYGVLAHALEDETEENVTLKTGAILSHSSQGERKSTVENSALSSAGVFDESIQRATSEQKSVPDAFKDLEPWLFQEFGNIIELVDE</sequence>
<gene>
    <name evidence="19" type="ORF">yc1106_08974</name>
</gene>